<dbReference type="VEuPathDB" id="VectorBase:ADIR014205"/>
<reference evidence="2" key="1">
    <citation type="submission" date="2013-03" db="EMBL/GenBank/DDBJ databases">
        <title>The Genome Sequence of Anopheles dirus WRAIR2.</title>
        <authorList>
            <consortium name="The Broad Institute Genomics Platform"/>
            <person name="Neafsey D.E."/>
            <person name="Walton C."/>
            <person name="Walker B."/>
            <person name="Young S.K."/>
            <person name="Zeng Q."/>
            <person name="Gargeya S."/>
            <person name="Fitzgerald M."/>
            <person name="Haas B."/>
            <person name="Abouelleil A."/>
            <person name="Allen A.W."/>
            <person name="Alvarado L."/>
            <person name="Arachchi H.M."/>
            <person name="Berlin A.M."/>
            <person name="Chapman S.B."/>
            <person name="Gainer-Dewar J."/>
            <person name="Goldberg J."/>
            <person name="Griggs A."/>
            <person name="Gujja S."/>
            <person name="Hansen M."/>
            <person name="Howarth C."/>
            <person name="Imamovic A."/>
            <person name="Ireland A."/>
            <person name="Larimer J."/>
            <person name="McCowan C."/>
            <person name="Murphy C."/>
            <person name="Pearson M."/>
            <person name="Poon T.W."/>
            <person name="Priest M."/>
            <person name="Roberts A."/>
            <person name="Saif S."/>
            <person name="Shea T."/>
            <person name="Sisk P."/>
            <person name="Sykes S."/>
            <person name="Wortman J."/>
            <person name="Nusbaum C."/>
            <person name="Birren B."/>
        </authorList>
    </citation>
    <scope>NUCLEOTIDE SEQUENCE [LARGE SCALE GENOMIC DNA]</scope>
    <source>
        <strain evidence="2">WRAIR2</strain>
    </source>
</reference>
<organism evidence="1 2">
    <name type="scientific">Anopheles dirus</name>
    <dbReference type="NCBI Taxonomy" id="7168"/>
    <lineage>
        <taxon>Eukaryota</taxon>
        <taxon>Metazoa</taxon>
        <taxon>Ecdysozoa</taxon>
        <taxon>Arthropoda</taxon>
        <taxon>Hexapoda</taxon>
        <taxon>Insecta</taxon>
        <taxon>Pterygota</taxon>
        <taxon>Neoptera</taxon>
        <taxon>Endopterygota</taxon>
        <taxon>Diptera</taxon>
        <taxon>Nematocera</taxon>
        <taxon>Culicoidea</taxon>
        <taxon>Culicidae</taxon>
        <taxon>Anophelinae</taxon>
        <taxon>Anopheles</taxon>
    </lineage>
</organism>
<reference evidence="1" key="2">
    <citation type="submission" date="2020-05" db="UniProtKB">
        <authorList>
            <consortium name="EnsemblMetazoa"/>
        </authorList>
    </citation>
    <scope>IDENTIFICATION</scope>
    <source>
        <strain evidence="1">WRAIR2</strain>
    </source>
</reference>
<evidence type="ECO:0000313" key="2">
    <source>
        <dbReference type="Proteomes" id="UP000075884"/>
    </source>
</evidence>
<dbReference type="Proteomes" id="UP000075884">
    <property type="component" value="Unassembled WGS sequence"/>
</dbReference>
<proteinExistence type="predicted"/>
<dbReference type="AlphaFoldDB" id="A0A182NWC9"/>
<protein>
    <submittedName>
        <fullName evidence="1">Uncharacterized protein</fullName>
    </submittedName>
</protein>
<name>A0A182NWC9_9DIPT</name>
<accession>A0A182NWC9</accession>
<dbReference type="EnsemblMetazoa" id="ADIR014205-RA">
    <property type="protein sequence ID" value="ADIR014205-PA"/>
    <property type="gene ID" value="ADIR014205"/>
</dbReference>
<evidence type="ECO:0000313" key="1">
    <source>
        <dbReference type="EnsemblMetazoa" id="ADIR014205-PA"/>
    </source>
</evidence>
<sequence length="166" mass="18273">MIGPASVDGSLTTLGTPVRIFRFFRGGGRRSRLLHGNIIVVIRLLAARHVELITVFRRSESSINYVCPVCGYLPVQALLLTDTLLTIFAFDISISGLGDHRDGEDRYQRNYGNQRAPPRGGCDTSPMFHDHWTRTGAQIRMRCVSTIIATVGRLPIQPPSAPSAQA</sequence>
<keyword evidence="2" id="KW-1185">Reference proteome</keyword>
<dbReference type="EnsemblMetazoa" id="ADIR014205-RB">
    <property type="protein sequence ID" value="ADIR014205-PB"/>
    <property type="gene ID" value="ADIR014205"/>
</dbReference>